<gene>
    <name evidence="14" type="ORF">S7S_09865</name>
</gene>
<evidence type="ECO:0000256" key="7">
    <source>
        <dbReference type="ARBA" id="ARBA00023186"/>
    </source>
</evidence>
<dbReference type="Gene3D" id="1.10.4030.10">
    <property type="entry name" value="Porin chaperone SurA, peptide-binding domain"/>
    <property type="match status" value="1"/>
</dbReference>
<dbReference type="InterPro" id="IPR023058">
    <property type="entry name" value="PPIase_PpiC_CS"/>
</dbReference>
<evidence type="ECO:0000256" key="1">
    <source>
        <dbReference type="ARBA" id="ARBA00004382"/>
    </source>
</evidence>
<evidence type="ECO:0000256" key="11">
    <source>
        <dbReference type="PROSITE-ProRule" id="PRU00278"/>
    </source>
</evidence>
<accession>A0A0B4XNN6</accession>
<dbReference type="Gene3D" id="3.10.50.40">
    <property type="match status" value="1"/>
</dbReference>
<keyword evidence="3" id="KW-0997">Cell inner membrane</keyword>
<evidence type="ECO:0000256" key="8">
    <source>
        <dbReference type="ARBA" id="ARBA00038408"/>
    </source>
</evidence>
<reference evidence="14 15" key="1">
    <citation type="journal article" date="2012" name="J. Bacteriol.">
        <title>Genome sequence of an alkane-degrading bacterium, Alcanivorax pacificus type strain W11-5, isolated from deep sea sediment.</title>
        <authorList>
            <person name="Lai Q."/>
            <person name="Shao Z."/>
        </authorList>
    </citation>
    <scope>NUCLEOTIDE SEQUENCE [LARGE SCALE GENOMIC DNA]</scope>
    <source>
        <strain evidence="14 15">W11-5</strain>
    </source>
</reference>
<dbReference type="InterPro" id="IPR027304">
    <property type="entry name" value="Trigger_fact/SurA_dom_sf"/>
</dbReference>
<dbReference type="InterPro" id="IPR052029">
    <property type="entry name" value="PpiD_chaperone"/>
</dbReference>
<dbReference type="STRING" id="391936.S7S_09865"/>
<evidence type="ECO:0000256" key="12">
    <source>
        <dbReference type="SAM" id="Phobius"/>
    </source>
</evidence>
<evidence type="ECO:0000256" key="4">
    <source>
        <dbReference type="ARBA" id="ARBA00022692"/>
    </source>
</evidence>
<dbReference type="InterPro" id="IPR046357">
    <property type="entry name" value="PPIase_dom_sf"/>
</dbReference>
<dbReference type="Pfam" id="PF00639">
    <property type="entry name" value="Rotamase"/>
    <property type="match status" value="1"/>
</dbReference>
<dbReference type="EMBL" id="CP004387">
    <property type="protein sequence ID" value="AJD48385.1"/>
    <property type="molecule type" value="Genomic_DNA"/>
</dbReference>
<organism evidence="14 15">
    <name type="scientific">Isoalcanivorax pacificus W11-5</name>
    <dbReference type="NCBI Taxonomy" id="391936"/>
    <lineage>
        <taxon>Bacteria</taxon>
        <taxon>Pseudomonadati</taxon>
        <taxon>Pseudomonadota</taxon>
        <taxon>Gammaproteobacteria</taxon>
        <taxon>Oceanospirillales</taxon>
        <taxon>Alcanivoracaceae</taxon>
        <taxon>Isoalcanivorax</taxon>
    </lineage>
</organism>
<evidence type="ECO:0000313" key="14">
    <source>
        <dbReference type="EMBL" id="AJD48385.1"/>
    </source>
</evidence>
<dbReference type="PROSITE" id="PS50198">
    <property type="entry name" value="PPIC_PPIASE_2"/>
    <property type="match status" value="1"/>
</dbReference>
<keyword evidence="11 14" id="KW-0413">Isomerase</keyword>
<comment type="subcellular location">
    <subcellularLocation>
        <location evidence="1">Cell inner membrane</location>
        <topology evidence="1">Single-pass type II membrane protein</topology>
        <orientation evidence="1">Periplasmic side</orientation>
    </subcellularLocation>
</comment>
<dbReference type="Pfam" id="PF13624">
    <property type="entry name" value="SurA_N_3"/>
    <property type="match status" value="1"/>
</dbReference>
<keyword evidence="11" id="KW-0697">Rotamase</keyword>
<evidence type="ECO:0000259" key="13">
    <source>
        <dbReference type="PROSITE" id="PS50198"/>
    </source>
</evidence>
<dbReference type="InterPro" id="IPR000297">
    <property type="entry name" value="PPIase_PpiC"/>
</dbReference>
<dbReference type="SUPFAM" id="SSF109998">
    <property type="entry name" value="Triger factor/SurA peptide-binding domain-like"/>
    <property type="match status" value="1"/>
</dbReference>
<evidence type="ECO:0000256" key="3">
    <source>
        <dbReference type="ARBA" id="ARBA00022519"/>
    </source>
</evidence>
<evidence type="ECO:0000256" key="2">
    <source>
        <dbReference type="ARBA" id="ARBA00022475"/>
    </source>
</evidence>
<comment type="similarity">
    <text evidence="8">Belongs to the PpiD chaperone family.</text>
</comment>
<sequence length="643" mass="70972">MQGFRNFLRGPGGKILLALIILPFVISAFYGYFTGGSGGDVVAEVEGTSIYRNVVEQRVQQTRMNLRQQSPDIDPQLLDNFINPGMVLQGLVNNALILHAANDAGMKVSEEQAARSLMRFEEFQDQNGRFSQQIFDRQVRNMGYTPTSFLGVLRDDMLMNQMRSGFEDTDFGLPYELADLRRLGEQRRDISYIRVSAESLLSDFDISDEQVQAFYEDNQREFMRPQEFRLQYIELDRGAYLDDIQVTEAQVREEYQAREEMFKTVAAQQERRRVSHILVAEKEGVSEADALARAAELREQIEAGADFADVAQASSDDSASASAGGALGVIGRGDLPEAMEAAVFALAEGEVSAPVVSDAGVHLLTVTQINQRSLPSFDELRESIVDELKTAQAENRLADDVARLEEMAFEHPDLQVPAETLGVSLQQTGFFPLSAPEGIAQEQVVMRELNNQAVREQGQNSPLVELAEGRYVVFRVAETQPEEQISLAEVRDTIVRRLQLAAAQERLESMAAEGEAALADGQDLAALSGLWSRDVSTADDLERGATQPDAELIERAFRLPRPAEGEAGAAQVMRLGNGDLVAVMLDAVRDGDPEGLTETQQRAALAQLGELEGAGSFRKVVSWLRENGKVKIYNDRLAGTVEE</sequence>
<feature type="domain" description="PpiC" evidence="13">
    <location>
        <begin position="269"/>
        <end position="368"/>
    </location>
</feature>
<dbReference type="PANTHER" id="PTHR47529">
    <property type="entry name" value="PEPTIDYL-PROLYL CIS-TRANS ISOMERASE D"/>
    <property type="match status" value="1"/>
</dbReference>
<dbReference type="AlphaFoldDB" id="A0A0B4XNN6"/>
<evidence type="ECO:0000313" key="15">
    <source>
        <dbReference type="Proteomes" id="UP000006764"/>
    </source>
</evidence>
<evidence type="ECO:0000256" key="10">
    <source>
        <dbReference type="ARBA" id="ARBA00042775"/>
    </source>
</evidence>
<dbReference type="RefSeq" id="WP_008735413.1">
    <property type="nucleotide sequence ID" value="NZ_CP004387.1"/>
</dbReference>
<dbReference type="KEGG" id="apac:S7S_09865"/>
<keyword evidence="15" id="KW-1185">Reference proteome</keyword>
<dbReference type="PROSITE" id="PS01096">
    <property type="entry name" value="PPIC_PPIASE_1"/>
    <property type="match status" value="1"/>
</dbReference>
<dbReference type="SUPFAM" id="SSF54534">
    <property type="entry name" value="FKBP-like"/>
    <property type="match status" value="1"/>
</dbReference>
<dbReference type="HOGENOM" id="CLU_023843_1_1_6"/>
<keyword evidence="4 12" id="KW-0812">Transmembrane</keyword>
<evidence type="ECO:0000256" key="5">
    <source>
        <dbReference type="ARBA" id="ARBA00022989"/>
    </source>
</evidence>
<dbReference type="Proteomes" id="UP000006764">
    <property type="component" value="Chromosome"/>
</dbReference>
<keyword evidence="7" id="KW-0143">Chaperone</keyword>
<keyword evidence="2" id="KW-1003">Cell membrane</keyword>
<dbReference type="PANTHER" id="PTHR47529:SF1">
    <property type="entry name" value="PERIPLASMIC CHAPERONE PPID"/>
    <property type="match status" value="1"/>
</dbReference>
<protein>
    <recommendedName>
        <fullName evidence="9">Periplasmic chaperone PpiD</fullName>
    </recommendedName>
    <alternativeName>
        <fullName evidence="10">Periplasmic folding chaperone</fullName>
    </alternativeName>
</protein>
<dbReference type="GO" id="GO:0003755">
    <property type="term" value="F:peptidyl-prolyl cis-trans isomerase activity"/>
    <property type="evidence" value="ECO:0007669"/>
    <property type="project" value="UniProtKB-KW"/>
</dbReference>
<dbReference type="GO" id="GO:0005886">
    <property type="term" value="C:plasma membrane"/>
    <property type="evidence" value="ECO:0007669"/>
    <property type="project" value="UniProtKB-SubCell"/>
</dbReference>
<keyword evidence="6 12" id="KW-0472">Membrane</keyword>
<evidence type="ECO:0000256" key="6">
    <source>
        <dbReference type="ARBA" id="ARBA00023136"/>
    </source>
</evidence>
<evidence type="ECO:0000256" key="9">
    <source>
        <dbReference type="ARBA" id="ARBA00040743"/>
    </source>
</evidence>
<feature type="transmembrane region" description="Helical" evidence="12">
    <location>
        <begin position="12"/>
        <end position="33"/>
    </location>
</feature>
<name>A0A0B4XNN6_9GAMM</name>
<proteinExistence type="inferred from homology"/>
<keyword evidence="5 12" id="KW-1133">Transmembrane helix</keyword>